<proteinExistence type="predicted"/>
<keyword evidence="3" id="KW-1185">Reference proteome</keyword>
<evidence type="ECO:0000313" key="3">
    <source>
        <dbReference type="Proteomes" id="UP000003835"/>
    </source>
</evidence>
<feature type="compositionally biased region" description="Polar residues" evidence="1">
    <location>
        <begin position="48"/>
        <end position="60"/>
    </location>
</feature>
<reference evidence="2 3" key="1">
    <citation type="submission" date="2008-07" db="EMBL/GenBank/DDBJ databases">
        <authorList>
            <person name="Tandeau de Marsac N."/>
            <person name="Ferriera S."/>
            <person name="Johnson J."/>
            <person name="Kravitz S."/>
            <person name="Beeson K."/>
            <person name="Sutton G."/>
            <person name="Rogers Y.-H."/>
            <person name="Friedman R."/>
            <person name="Frazier M."/>
            <person name="Venter J.C."/>
        </authorList>
    </citation>
    <scope>NUCLEOTIDE SEQUENCE [LARGE SCALE GENOMIC DNA]</scope>
    <source>
        <strain evidence="2 3">PCC 7420</strain>
    </source>
</reference>
<gene>
    <name evidence="2" type="ORF">MC7420_4954</name>
</gene>
<dbReference type="Proteomes" id="UP000003835">
    <property type="component" value="Unassembled WGS sequence"/>
</dbReference>
<accession>B4VZ79</accession>
<name>B4VZ79_9CYAN</name>
<evidence type="ECO:0000256" key="1">
    <source>
        <dbReference type="SAM" id="MobiDB-lite"/>
    </source>
</evidence>
<sequence length="60" mass="6643">MNVPIPIFKITYWVYIHIQSESAHADNLPSKMARTKFEQNPGLIGSGQRETLNGVSGTVV</sequence>
<dbReference type="EMBL" id="DS989862">
    <property type="protein sequence ID" value="EDX72681.1"/>
    <property type="molecule type" value="Genomic_DNA"/>
</dbReference>
<evidence type="ECO:0000313" key="2">
    <source>
        <dbReference type="EMBL" id="EDX72681.1"/>
    </source>
</evidence>
<protein>
    <submittedName>
        <fullName evidence="2">Uncharacterized protein</fullName>
    </submittedName>
</protein>
<dbReference type="HOGENOM" id="CLU_2933383_0_0_3"/>
<dbReference type="AlphaFoldDB" id="B4VZ79"/>
<feature type="region of interest" description="Disordered" evidence="1">
    <location>
        <begin position="40"/>
        <end position="60"/>
    </location>
</feature>
<organism evidence="2 3">
    <name type="scientific">Coleofasciculus chthonoplastes PCC 7420</name>
    <dbReference type="NCBI Taxonomy" id="118168"/>
    <lineage>
        <taxon>Bacteria</taxon>
        <taxon>Bacillati</taxon>
        <taxon>Cyanobacteriota</taxon>
        <taxon>Cyanophyceae</taxon>
        <taxon>Coleofasciculales</taxon>
        <taxon>Coleofasciculaceae</taxon>
        <taxon>Coleofasciculus</taxon>
    </lineage>
</organism>
<dbReference type="STRING" id="118168.MC7420_4954"/>